<dbReference type="KEGG" id="spar:SPRG_12369"/>
<accession>A0A067C4X6</accession>
<dbReference type="AlphaFoldDB" id="A0A067C4X6"/>
<keyword evidence="3" id="KW-1185">Reference proteome</keyword>
<dbReference type="OMA" id="RIAVCSH"/>
<feature type="transmembrane region" description="Helical" evidence="1">
    <location>
        <begin position="21"/>
        <end position="43"/>
    </location>
</feature>
<proteinExistence type="predicted"/>
<dbReference type="EMBL" id="KK583279">
    <property type="protein sequence ID" value="KDO21867.1"/>
    <property type="molecule type" value="Genomic_DNA"/>
</dbReference>
<evidence type="ECO:0000313" key="2">
    <source>
        <dbReference type="EMBL" id="KDO21867.1"/>
    </source>
</evidence>
<gene>
    <name evidence="2" type="ORF">SPRG_12369</name>
</gene>
<feature type="transmembrane region" description="Helical" evidence="1">
    <location>
        <begin position="347"/>
        <end position="367"/>
    </location>
</feature>
<dbReference type="VEuPathDB" id="FungiDB:SPRG_12369"/>
<dbReference type="PROSITE" id="PS51257">
    <property type="entry name" value="PROKAR_LIPOPROTEIN"/>
    <property type="match status" value="1"/>
</dbReference>
<reference evidence="2 3" key="1">
    <citation type="journal article" date="2013" name="PLoS Genet.">
        <title>Distinctive expansion of potential virulence genes in the genome of the oomycete fish pathogen Saprolegnia parasitica.</title>
        <authorList>
            <person name="Jiang R.H."/>
            <person name="de Bruijn I."/>
            <person name="Haas B.J."/>
            <person name="Belmonte R."/>
            <person name="Lobach L."/>
            <person name="Christie J."/>
            <person name="van den Ackerveken G."/>
            <person name="Bottin A."/>
            <person name="Bulone V."/>
            <person name="Diaz-Moreno S.M."/>
            <person name="Dumas B."/>
            <person name="Fan L."/>
            <person name="Gaulin E."/>
            <person name="Govers F."/>
            <person name="Grenville-Briggs L.J."/>
            <person name="Horner N.R."/>
            <person name="Levin J.Z."/>
            <person name="Mammella M."/>
            <person name="Meijer H.J."/>
            <person name="Morris P."/>
            <person name="Nusbaum C."/>
            <person name="Oome S."/>
            <person name="Phillips A.J."/>
            <person name="van Rooyen D."/>
            <person name="Rzeszutek E."/>
            <person name="Saraiva M."/>
            <person name="Secombes C.J."/>
            <person name="Seidl M.F."/>
            <person name="Snel B."/>
            <person name="Stassen J.H."/>
            <person name="Sykes S."/>
            <person name="Tripathy S."/>
            <person name="van den Berg H."/>
            <person name="Vega-Arreguin J.C."/>
            <person name="Wawra S."/>
            <person name="Young S.K."/>
            <person name="Zeng Q."/>
            <person name="Dieguez-Uribeondo J."/>
            <person name="Russ C."/>
            <person name="Tyler B.M."/>
            <person name="van West P."/>
        </authorList>
    </citation>
    <scope>NUCLEOTIDE SEQUENCE [LARGE SCALE GENOMIC DNA]</scope>
    <source>
        <strain evidence="2 3">CBS 223.65</strain>
    </source>
</reference>
<dbReference type="OrthoDB" id="78897at2759"/>
<feature type="transmembrane region" description="Helical" evidence="1">
    <location>
        <begin position="387"/>
        <end position="412"/>
    </location>
</feature>
<sequence>MPRVADSSQQPTRRYAVKCNYVGLFLSACSLLNIASMPMKAYISEYLPWRAPPVMPDMFSNFSDFSAHMLAFDKRLYNNATLPRGATYVTDWTNDVQVMRQVLYPFALAPLARDACLGSFLLGMPGLIFYTPAQMDLLCSLVATKNASELHFPPGGCFANALSSRNVGTSCYWIDHGNTLTNATEPDAVTLTYVYNATRYYKWLWCKFAYRIMSTCFVVYRLWTQYYRHCVGLYQRLARASHFATPPTTNWRYELVLGDPTAIILMDPMVALVFLVDIWISIGNVGVAVLRASQNGDLAVNLLNILYLSRTVWFGYFALCLTAFYLRRYSKQHLFADVDTTMVAIGVTAYGPLISWLSGNVAALAAAYQWCFTAPVPVDKTSQENELVLGCVLYTLSIACMPVTYGFTAAFVRHHLLPRLGTRDYSSYLYNTIKNRALLSLVRPFRDATPSRGGAIYALFDLDPHCKNSPTLSLSGADCYLLCYENEELCEKLRLSLLCSLRQARENPKSSVSETRTLSPYAFNVLDLQEPDVPRRMKEKSFMHIKGIFVGLQRPLESSPWCL</sequence>
<organism evidence="2 3">
    <name type="scientific">Saprolegnia parasitica (strain CBS 223.65)</name>
    <dbReference type="NCBI Taxonomy" id="695850"/>
    <lineage>
        <taxon>Eukaryota</taxon>
        <taxon>Sar</taxon>
        <taxon>Stramenopiles</taxon>
        <taxon>Oomycota</taxon>
        <taxon>Saprolegniomycetes</taxon>
        <taxon>Saprolegniales</taxon>
        <taxon>Saprolegniaceae</taxon>
        <taxon>Saprolegnia</taxon>
    </lineage>
</organism>
<dbReference type="Proteomes" id="UP000030745">
    <property type="component" value="Unassembled WGS sequence"/>
</dbReference>
<keyword evidence="1" id="KW-1133">Transmembrane helix</keyword>
<name>A0A067C4X6_SAPPC</name>
<dbReference type="GeneID" id="24134331"/>
<keyword evidence="1" id="KW-0812">Transmembrane</keyword>
<keyword evidence="1" id="KW-0472">Membrane</keyword>
<feature type="transmembrane region" description="Helical" evidence="1">
    <location>
        <begin position="305"/>
        <end position="326"/>
    </location>
</feature>
<feature type="transmembrane region" description="Helical" evidence="1">
    <location>
        <begin position="270"/>
        <end position="293"/>
    </location>
</feature>
<dbReference type="RefSeq" id="XP_012207423.1">
    <property type="nucleotide sequence ID" value="XM_012352033.1"/>
</dbReference>
<evidence type="ECO:0000256" key="1">
    <source>
        <dbReference type="SAM" id="Phobius"/>
    </source>
</evidence>
<evidence type="ECO:0000313" key="3">
    <source>
        <dbReference type="Proteomes" id="UP000030745"/>
    </source>
</evidence>
<protein>
    <submittedName>
        <fullName evidence="2">Uncharacterized protein</fullName>
    </submittedName>
</protein>